<dbReference type="InterPro" id="IPR036866">
    <property type="entry name" value="RibonucZ/Hydroxyglut_hydro"/>
</dbReference>
<dbReference type="PANTHER" id="PTHR36839:SF1">
    <property type="entry name" value="METALLO-BETA-LACTAMASE FAMILY PROTEIN (AFU_ORTHOLOGUE AFUA_5G12770)"/>
    <property type="match status" value="1"/>
</dbReference>
<dbReference type="EMBL" id="JYNV01000326">
    <property type="protein sequence ID" value="KZM18598.1"/>
    <property type="molecule type" value="Genomic_DNA"/>
</dbReference>
<comment type="caution">
    <text evidence="1">The sequence shown here is derived from an EMBL/GenBank/DDBJ whole genome shotgun (WGS) entry which is preliminary data.</text>
</comment>
<reference evidence="1 2" key="1">
    <citation type="journal article" date="2016" name="Sci. Rep.">
        <title>Draft genome sequencing and secretome analysis of fungal phytopathogen Ascochyta rabiei provides insight into the necrotrophic effector repertoire.</title>
        <authorList>
            <person name="Verma S."/>
            <person name="Gazara R.K."/>
            <person name="Nizam S."/>
            <person name="Parween S."/>
            <person name="Chattopadhyay D."/>
            <person name="Verma P.K."/>
        </authorList>
    </citation>
    <scope>NUCLEOTIDE SEQUENCE [LARGE SCALE GENOMIC DNA]</scope>
    <source>
        <strain evidence="1 2">ArDII</strain>
    </source>
</reference>
<dbReference type="SUPFAM" id="SSF56281">
    <property type="entry name" value="Metallo-hydrolase/oxidoreductase"/>
    <property type="match status" value="1"/>
</dbReference>
<dbReference type="PANTHER" id="PTHR36839">
    <property type="entry name" value="METALLO-BETA-LACTAMASE FAMILY PROTEIN (AFU_ORTHOLOGUE AFUA_5G12770)"/>
    <property type="match status" value="1"/>
</dbReference>
<dbReference type="Proteomes" id="UP000076837">
    <property type="component" value="Unassembled WGS sequence"/>
</dbReference>
<protein>
    <submittedName>
        <fullName evidence="1">Uncharacterized protein</fullName>
    </submittedName>
</protein>
<evidence type="ECO:0000313" key="2">
    <source>
        <dbReference type="Proteomes" id="UP000076837"/>
    </source>
</evidence>
<dbReference type="STRING" id="5454.A0A162VSC9"/>
<proteinExistence type="predicted"/>
<organism evidence="1 2">
    <name type="scientific">Didymella rabiei</name>
    <name type="common">Chickpea ascochyta blight fungus</name>
    <name type="synonym">Mycosphaerella rabiei</name>
    <dbReference type="NCBI Taxonomy" id="5454"/>
    <lineage>
        <taxon>Eukaryota</taxon>
        <taxon>Fungi</taxon>
        <taxon>Dikarya</taxon>
        <taxon>Ascomycota</taxon>
        <taxon>Pezizomycotina</taxon>
        <taxon>Dothideomycetes</taxon>
        <taxon>Pleosporomycetidae</taxon>
        <taxon>Pleosporales</taxon>
        <taxon>Pleosporineae</taxon>
        <taxon>Didymellaceae</taxon>
        <taxon>Ascochyta</taxon>
    </lineage>
</organism>
<dbReference type="Gene3D" id="3.60.15.10">
    <property type="entry name" value="Ribonuclease Z/Hydroxyacylglutathione hydrolase-like"/>
    <property type="match status" value="1"/>
</dbReference>
<accession>A0A162VSC9</accession>
<name>A0A162VSC9_DIDRA</name>
<dbReference type="SMART" id="SM00849">
    <property type="entry name" value="Lactamase_B"/>
    <property type="match status" value="1"/>
</dbReference>
<evidence type="ECO:0000313" key="1">
    <source>
        <dbReference type="EMBL" id="KZM18598.1"/>
    </source>
</evidence>
<keyword evidence="2" id="KW-1185">Reference proteome</keyword>
<gene>
    <name evidence="1" type="ORF">ST47_g10314</name>
</gene>
<dbReference type="AlphaFoldDB" id="A0A162VSC9"/>
<dbReference type="InterPro" id="IPR001279">
    <property type="entry name" value="Metallo-B-lactamas"/>
</dbReference>
<dbReference type="OrthoDB" id="17458at2759"/>
<sequence>MEAQPQSPRSAYFTCSSMIKMSTVKLESGDLAICEVCGTQYDVPLSSPPKECRICLDPRQYVPAHGQTWTSLNDSQAVQKNEFQTDEHDSRIHYLTTKPLTPAELPPGLSDSTTTRKQLGIGQRCILLETESGNILWDLIAFLNQETIDFINGKGGLKAIVISHPHFYTTHLEWATQFSCPVYIASDDAEWLNRADKNGVRKWIKKTEEVVPGVTAVQCGGHFDGSCVLHWERKLFIADTMMSVPVRLPSSTHHNSSLTPTQSGFYNAAQPNQDPRTTAFSFMWSYPNMIPLPPSQIHGIWKALKPYEFDSTYGGFPGQNVTRGDLKRQVLESMKTFLKIGGHENASVFEETF</sequence>